<reference evidence="1" key="1">
    <citation type="submission" date="2021-05" db="EMBL/GenBank/DDBJ databases">
        <title>Novel Bacillus species.</title>
        <authorList>
            <person name="Liu G."/>
        </authorList>
    </citation>
    <scope>NUCLEOTIDE SEQUENCE</scope>
    <source>
        <strain evidence="1">FJAT-49825</strain>
    </source>
</reference>
<dbReference type="EMBL" id="JAGYPF010000002">
    <property type="protein sequence ID" value="MBS4212672.1"/>
    <property type="molecule type" value="Genomic_DNA"/>
</dbReference>
<evidence type="ECO:0000313" key="2">
    <source>
        <dbReference type="Proteomes" id="UP000679749"/>
    </source>
</evidence>
<proteinExistence type="predicted"/>
<organism evidence="1 2">
    <name type="scientific">Neobacillus rhizophilus</name>
    <dbReference type="NCBI Taxonomy" id="2833579"/>
    <lineage>
        <taxon>Bacteria</taxon>
        <taxon>Bacillati</taxon>
        <taxon>Bacillota</taxon>
        <taxon>Bacilli</taxon>
        <taxon>Bacillales</taxon>
        <taxon>Bacillaceae</taxon>
        <taxon>Neobacillus</taxon>
    </lineage>
</organism>
<gene>
    <name evidence="1" type="ORF">KHA99_09455</name>
</gene>
<dbReference type="Pfam" id="PF26162">
    <property type="entry name" value="YwzD"/>
    <property type="match status" value="1"/>
</dbReference>
<name>A0A942U592_9BACI</name>
<comment type="caution">
    <text evidence="1">The sequence shown here is derived from an EMBL/GenBank/DDBJ whole genome shotgun (WGS) entry which is preliminary data.</text>
</comment>
<dbReference type="RefSeq" id="WP_213117205.1">
    <property type="nucleotide sequence ID" value="NZ_JAGYPF010000002.1"/>
</dbReference>
<keyword evidence="2" id="KW-1185">Reference proteome</keyword>
<protein>
    <submittedName>
        <fullName evidence="1">Uncharacterized protein</fullName>
    </submittedName>
</protein>
<evidence type="ECO:0000313" key="1">
    <source>
        <dbReference type="EMBL" id="MBS4212672.1"/>
    </source>
</evidence>
<sequence>MEKNVENISMKADFSEIVKKTYDKAMQEKEISLNQLIEDLKEDLRHLVAL</sequence>
<dbReference type="AlphaFoldDB" id="A0A942U592"/>
<dbReference type="Proteomes" id="UP000679749">
    <property type="component" value="Unassembled WGS sequence"/>
</dbReference>
<dbReference type="InterPro" id="IPR058930">
    <property type="entry name" value="YwzD"/>
</dbReference>
<accession>A0A942U592</accession>